<gene>
    <name evidence="2" type="ORF">HPBE_LOCUS21484</name>
</gene>
<evidence type="ECO:0000313" key="4">
    <source>
        <dbReference type="WBParaSite" id="HPBE_0002148501-mRNA-1"/>
    </source>
</evidence>
<proteinExistence type="predicted"/>
<reference evidence="4" key="2">
    <citation type="submission" date="2019-09" db="UniProtKB">
        <authorList>
            <consortium name="WormBaseParasite"/>
        </authorList>
    </citation>
    <scope>IDENTIFICATION</scope>
</reference>
<dbReference type="WBParaSite" id="HPBE_0002148501-mRNA-1">
    <property type="protein sequence ID" value="HPBE_0002148501-mRNA-1"/>
    <property type="gene ID" value="HPBE_0002148501"/>
</dbReference>
<accession>A0A3P8FRW5</accession>
<evidence type="ECO:0000313" key="3">
    <source>
        <dbReference type="Proteomes" id="UP000050761"/>
    </source>
</evidence>
<feature type="region of interest" description="Disordered" evidence="1">
    <location>
        <begin position="193"/>
        <end position="224"/>
    </location>
</feature>
<evidence type="ECO:0000256" key="1">
    <source>
        <dbReference type="SAM" id="MobiDB-lite"/>
    </source>
</evidence>
<evidence type="ECO:0000313" key="2">
    <source>
        <dbReference type="EMBL" id="VDP25829.1"/>
    </source>
</evidence>
<protein>
    <submittedName>
        <fullName evidence="4">Tyrosine-protein phosphatase domain-containing protein</fullName>
    </submittedName>
</protein>
<dbReference type="EMBL" id="UZAH01033050">
    <property type="protein sequence ID" value="VDP25829.1"/>
    <property type="molecule type" value="Genomic_DNA"/>
</dbReference>
<accession>A0A183GGA2</accession>
<reference evidence="2 3" key="1">
    <citation type="submission" date="2018-11" db="EMBL/GenBank/DDBJ databases">
        <authorList>
            <consortium name="Pathogen Informatics"/>
        </authorList>
    </citation>
    <scope>NUCLEOTIDE SEQUENCE [LARGE SCALE GENOMIC DNA]</scope>
</reference>
<keyword evidence="3" id="KW-1185">Reference proteome</keyword>
<name>A0A183GGA2_HELPZ</name>
<dbReference type="Proteomes" id="UP000050761">
    <property type="component" value="Unassembled WGS sequence"/>
</dbReference>
<dbReference type="AlphaFoldDB" id="A0A183GGA2"/>
<sequence>MMHLLHYEEETLEYSGELLVGESMKGVRIDVHSMKKEQLAITKLGTSSDAVLGHVLTLLQPMQRQLLAIRRKADAHSRPPLLGGSRIVASHLTKIWTIAERPPFKAVNLNDFMERWRAGPRNMEVDQCFRATDFFRRYLQEACESADAIRVYSCRQSGNAGRNPHLKDLPEYIVEALIGAKCASGPWSPTSWFHDRNGEGELGNDSQDSHDGLSQGISVASVEL</sequence>
<organism evidence="3 4">
    <name type="scientific">Heligmosomoides polygyrus</name>
    <name type="common">Parasitic roundworm</name>
    <dbReference type="NCBI Taxonomy" id="6339"/>
    <lineage>
        <taxon>Eukaryota</taxon>
        <taxon>Metazoa</taxon>
        <taxon>Ecdysozoa</taxon>
        <taxon>Nematoda</taxon>
        <taxon>Chromadorea</taxon>
        <taxon>Rhabditida</taxon>
        <taxon>Rhabditina</taxon>
        <taxon>Rhabditomorpha</taxon>
        <taxon>Strongyloidea</taxon>
        <taxon>Heligmosomidae</taxon>
        <taxon>Heligmosomoides</taxon>
    </lineage>
</organism>